<dbReference type="Proteomes" id="UP000695023">
    <property type="component" value="Unplaced"/>
</dbReference>
<evidence type="ECO:0000313" key="2">
    <source>
        <dbReference type="Proteomes" id="UP000695023"/>
    </source>
</evidence>
<dbReference type="AlphaFoldDB" id="A0A9Y3VBT6"/>
<protein>
    <submittedName>
        <fullName evidence="3">Uncharacterized protein LOC102207734</fullName>
    </submittedName>
</protein>
<proteinExistence type="predicted"/>
<feature type="coiled-coil region" evidence="1">
    <location>
        <begin position="250"/>
        <end position="277"/>
    </location>
</feature>
<keyword evidence="1" id="KW-0175">Coiled coil</keyword>
<name>A0A9Y3VBT6_9CICH</name>
<evidence type="ECO:0000313" key="3">
    <source>
        <dbReference type="RefSeq" id="XP_005722025.1"/>
    </source>
</evidence>
<evidence type="ECO:0000256" key="1">
    <source>
        <dbReference type="SAM" id="Coils"/>
    </source>
</evidence>
<gene>
    <name evidence="3" type="primary">LOC102207734</name>
</gene>
<dbReference type="GeneID" id="102207734"/>
<dbReference type="RefSeq" id="XP_005722025.1">
    <property type="nucleotide sequence ID" value="XM_005721968.1"/>
</dbReference>
<accession>A0A9Y3VBT6</accession>
<organism evidence="2 3">
    <name type="scientific">Pundamilia nyererei</name>
    <dbReference type="NCBI Taxonomy" id="303518"/>
    <lineage>
        <taxon>Eukaryota</taxon>
        <taxon>Metazoa</taxon>
        <taxon>Chordata</taxon>
        <taxon>Craniata</taxon>
        <taxon>Vertebrata</taxon>
        <taxon>Euteleostomi</taxon>
        <taxon>Actinopterygii</taxon>
        <taxon>Neopterygii</taxon>
        <taxon>Teleostei</taxon>
        <taxon>Neoteleostei</taxon>
        <taxon>Acanthomorphata</taxon>
        <taxon>Ovalentaria</taxon>
        <taxon>Cichlomorphae</taxon>
        <taxon>Cichliformes</taxon>
        <taxon>Cichlidae</taxon>
        <taxon>African cichlids</taxon>
        <taxon>Pseudocrenilabrinae</taxon>
        <taxon>Haplochromini</taxon>
        <taxon>Pundamilia</taxon>
    </lineage>
</organism>
<reference evidence="3" key="1">
    <citation type="submission" date="2025-08" db="UniProtKB">
        <authorList>
            <consortium name="RefSeq"/>
        </authorList>
    </citation>
    <scope>IDENTIFICATION</scope>
</reference>
<sequence>MECRDLMEDLLSTSGSCSLTSEIHHTEADVATKQEMGQTLSPEQEEMAFEGIADMLSNVLQLDELKIDSSLQRFSGLNSAEELNNYRDHVLYSGELNQVASIVREVGNVLGGLSKVPHAVGLGALIISLALDVVAKSLNKETMGTAEMLERVFAQEKAKEVRDLMHEYLKRMQINLRDPQLQLSDTRLIEIALSAQLTRLKNSMLIDEHMDTQFLKQWVNGAAFHTQMLIHQARLESAGEPDGSRAVRAAGIYQQDMNRLMEKIKTLMRNRDDSQNANKIIEILFSKPQITWTRDYFSKLQANIPALVRQNADFVIKT</sequence>
<keyword evidence="2" id="KW-1185">Reference proteome</keyword>